<dbReference type="EMBL" id="JAQQLI010000037">
    <property type="protein sequence ID" value="MDC7788079.1"/>
    <property type="molecule type" value="Genomic_DNA"/>
</dbReference>
<sequence>MSALPQERTAPDVLAVEHHRAAVTGFFAIMDRWGVDNRTARKLLGNPAERTFYDWKRGRVGRLPDDTLRRIGWVAGVWKALQIVYSDPALADSWPNRPNAAFGGQAPLARMAAGDVTDLAAVRAYLDAARAPWS</sequence>
<gene>
    <name evidence="2" type="ORF">PQJ73_20510</name>
</gene>
<name>A0ABT5JEG6_RHOTP</name>
<dbReference type="Pfam" id="PF09722">
    <property type="entry name" value="Xre_MbcA_ParS_C"/>
    <property type="match status" value="1"/>
</dbReference>
<reference evidence="2" key="2">
    <citation type="submission" date="2023-02" db="EMBL/GenBank/DDBJ databases">
        <authorList>
            <person name="Rayyan A."/>
            <person name="Meyer T."/>
            <person name="Kyndt J.A."/>
        </authorList>
    </citation>
    <scope>NUCLEOTIDE SEQUENCE</scope>
    <source>
        <strain evidence="2">DSM 9987</strain>
    </source>
</reference>
<proteinExistence type="predicted"/>
<organism evidence="2 3">
    <name type="scientific">Rhodoplanes tepidamans</name>
    <name type="common">Rhodoplanes cryptolactis</name>
    <dbReference type="NCBI Taxonomy" id="200616"/>
    <lineage>
        <taxon>Bacteria</taxon>
        <taxon>Pseudomonadati</taxon>
        <taxon>Pseudomonadota</taxon>
        <taxon>Alphaproteobacteria</taxon>
        <taxon>Hyphomicrobiales</taxon>
        <taxon>Nitrobacteraceae</taxon>
        <taxon>Rhodoplanes</taxon>
    </lineage>
</organism>
<comment type="caution">
    <text evidence="2">The sequence shown here is derived from an EMBL/GenBank/DDBJ whole genome shotgun (WGS) entry which is preliminary data.</text>
</comment>
<protein>
    <submittedName>
        <fullName evidence="2">MbcA/ParS/Xre antitoxin family protein</fullName>
    </submittedName>
</protein>
<feature type="domain" description="Antitoxin Xre/MbcA/ParS-like toxin-binding" evidence="1">
    <location>
        <begin position="80"/>
        <end position="130"/>
    </location>
</feature>
<dbReference type="Proteomes" id="UP001165652">
    <property type="component" value="Unassembled WGS sequence"/>
</dbReference>
<evidence type="ECO:0000313" key="3">
    <source>
        <dbReference type="Proteomes" id="UP001165652"/>
    </source>
</evidence>
<evidence type="ECO:0000259" key="1">
    <source>
        <dbReference type="Pfam" id="PF09722"/>
    </source>
</evidence>
<dbReference type="InterPro" id="IPR024467">
    <property type="entry name" value="Xre/MbcA/ParS-like_toxin-bd"/>
</dbReference>
<accession>A0ABT5JEG6</accession>
<reference evidence="2" key="1">
    <citation type="journal article" date="2023" name="Microbiol Resour">
        <title>Genome Sequences of Rhodoplanes serenus and Two Thermotolerant Strains, Rhodoplanes tepidamans and 'Rhodoplanes cryptolactis,' Further Refine the Genus.</title>
        <authorList>
            <person name="Rayyan A.A."/>
            <person name="Kyndt J.A."/>
        </authorList>
    </citation>
    <scope>NUCLEOTIDE SEQUENCE</scope>
    <source>
        <strain evidence="2">DSM 9987</strain>
    </source>
</reference>
<evidence type="ECO:0000313" key="2">
    <source>
        <dbReference type="EMBL" id="MDC7788079.1"/>
    </source>
</evidence>
<keyword evidence="3" id="KW-1185">Reference proteome</keyword>
<dbReference type="RefSeq" id="WP_272778917.1">
    <property type="nucleotide sequence ID" value="NZ_JAQQLI010000037.1"/>
</dbReference>